<sequence length="291" mass="33215">MSPPSHDEERLDTAHPDMPVRYRTIENLIEEDASVLELVQRELEAASLLLARPDEPCSFAKAERDEARHAAMQEEMYMVNSNRTWELVDLLHSNNPIGLKWVYKLKKNDAGVIERLEETFEIQSTFDDYEVDQSVKPLIPDPRDFAPHVKPYARFYIETKLKMSMVLALPDQQVYNGNISSSTWDMRHAQDYNPTPNASLGLLIFSTKDRRKKTLQYNSEELRLCTCIVKFARAQSASSSYGRTIADSHVVAVAAAALEILQADYGNSNSDYWAILQQKDSTWQIFGKVGH</sequence>
<dbReference type="AlphaFoldDB" id="A0A6G1CB70"/>
<comment type="caution">
    <text evidence="1">The sequence shown here is derived from an EMBL/GenBank/DDBJ whole genome shotgun (WGS) entry which is preliminary data.</text>
</comment>
<reference evidence="1 2" key="1">
    <citation type="submission" date="2019-11" db="EMBL/GenBank/DDBJ databases">
        <title>Whole genome sequence of Oryza granulata.</title>
        <authorList>
            <person name="Li W."/>
        </authorList>
    </citation>
    <scope>NUCLEOTIDE SEQUENCE [LARGE SCALE GENOMIC DNA]</scope>
    <source>
        <strain evidence="2">cv. Menghai</strain>
        <tissue evidence="1">Leaf</tissue>
    </source>
</reference>
<proteinExistence type="predicted"/>
<organism evidence="1 2">
    <name type="scientific">Oryza meyeriana var. granulata</name>
    <dbReference type="NCBI Taxonomy" id="110450"/>
    <lineage>
        <taxon>Eukaryota</taxon>
        <taxon>Viridiplantae</taxon>
        <taxon>Streptophyta</taxon>
        <taxon>Embryophyta</taxon>
        <taxon>Tracheophyta</taxon>
        <taxon>Spermatophyta</taxon>
        <taxon>Magnoliopsida</taxon>
        <taxon>Liliopsida</taxon>
        <taxon>Poales</taxon>
        <taxon>Poaceae</taxon>
        <taxon>BOP clade</taxon>
        <taxon>Oryzoideae</taxon>
        <taxon>Oryzeae</taxon>
        <taxon>Oryzinae</taxon>
        <taxon>Oryza</taxon>
        <taxon>Oryza meyeriana</taxon>
    </lineage>
</organism>
<evidence type="ECO:0000313" key="2">
    <source>
        <dbReference type="Proteomes" id="UP000479710"/>
    </source>
</evidence>
<accession>A0A6G1CB70</accession>
<evidence type="ECO:0008006" key="3">
    <source>
        <dbReference type="Google" id="ProtNLM"/>
    </source>
</evidence>
<dbReference type="EMBL" id="SPHZ02000010">
    <property type="protein sequence ID" value="KAF0897356.1"/>
    <property type="molecule type" value="Genomic_DNA"/>
</dbReference>
<dbReference type="OrthoDB" id="1000646at2759"/>
<keyword evidence="2" id="KW-1185">Reference proteome</keyword>
<gene>
    <name evidence="1" type="ORF">E2562_036348</name>
</gene>
<name>A0A6G1CB70_9ORYZ</name>
<dbReference type="Proteomes" id="UP000479710">
    <property type="component" value="Unassembled WGS sequence"/>
</dbReference>
<evidence type="ECO:0000313" key="1">
    <source>
        <dbReference type="EMBL" id="KAF0897356.1"/>
    </source>
</evidence>
<protein>
    <recommendedName>
        <fullName evidence="3">Reverse transcriptase Ty1/copia-type domain-containing protein</fullName>
    </recommendedName>
</protein>